<proteinExistence type="predicted"/>
<evidence type="ECO:0000313" key="2">
    <source>
        <dbReference type="EMBL" id="KAF3576170.1"/>
    </source>
</evidence>
<gene>
    <name evidence="2" type="ORF">DY000_02030530</name>
</gene>
<accession>A0ABQ7DFV1</accession>
<feature type="region of interest" description="Disordered" evidence="1">
    <location>
        <begin position="69"/>
        <end position="110"/>
    </location>
</feature>
<reference evidence="2 3" key="1">
    <citation type="journal article" date="2020" name="BMC Genomics">
        <title>Intraspecific diversification of the crop wild relative Brassica cretica Lam. using demographic model selection.</title>
        <authorList>
            <person name="Kioukis A."/>
            <person name="Michalopoulou V.A."/>
            <person name="Briers L."/>
            <person name="Pirintsos S."/>
            <person name="Studholme D.J."/>
            <person name="Pavlidis P."/>
            <person name="Sarris P.F."/>
        </authorList>
    </citation>
    <scope>NUCLEOTIDE SEQUENCE [LARGE SCALE GENOMIC DNA]</scope>
    <source>
        <strain evidence="3">cv. PFS-1207/04</strain>
    </source>
</reference>
<feature type="region of interest" description="Disordered" evidence="1">
    <location>
        <begin position="24"/>
        <end position="49"/>
    </location>
</feature>
<feature type="compositionally biased region" description="Basic and acidic residues" evidence="1">
    <location>
        <begin position="94"/>
        <end position="110"/>
    </location>
</feature>
<evidence type="ECO:0000256" key="1">
    <source>
        <dbReference type="SAM" id="MobiDB-lite"/>
    </source>
</evidence>
<comment type="caution">
    <text evidence="2">The sequence shown here is derived from an EMBL/GenBank/DDBJ whole genome shotgun (WGS) entry which is preliminary data.</text>
</comment>
<protein>
    <submittedName>
        <fullName evidence="2">Uncharacterized protein</fullName>
    </submittedName>
</protein>
<dbReference type="EMBL" id="QGKV02000649">
    <property type="protein sequence ID" value="KAF3576170.1"/>
    <property type="molecule type" value="Genomic_DNA"/>
</dbReference>
<name>A0ABQ7DFV1_BRACR</name>
<dbReference type="Proteomes" id="UP000266723">
    <property type="component" value="Unassembled WGS sequence"/>
</dbReference>
<organism evidence="2 3">
    <name type="scientific">Brassica cretica</name>
    <name type="common">Mustard</name>
    <dbReference type="NCBI Taxonomy" id="69181"/>
    <lineage>
        <taxon>Eukaryota</taxon>
        <taxon>Viridiplantae</taxon>
        <taxon>Streptophyta</taxon>
        <taxon>Embryophyta</taxon>
        <taxon>Tracheophyta</taxon>
        <taxon>Spermatophyta</taxon>
        <taxon>Magnoliopsida</taxon>
        <taxon>eudicotyledons</taxon>
        <taxon>Gunneridae</taxon>
        <taxon>Pentapetalae</taxon>
        <taxon>rosids</taxon>
        <taxon>malvids</taxon>
        <taxon>Brassicales</taxon>
        <taxon>Brassicaceae</taxon>
        <taxon>Brassiceae</taxon>
        <taxon>Brassica</taxon>
    </lineage>
</organism>
<keyword evidence="3" id="KW-1185">Reference proteome</keyword>
<sequence>MNHEEFAARRPHLPSPVYVKIDRQTGPAIDRQRETAIDRQPPAPIDRRAPLTYRVQMPKIDVARLNALRPQLKPSANPPETTSTHSDDATEPMEVDKAPIGREKERLLSI</sequence>
<evidence type="ECO:0000313" key="3">
    <source>
        <dbReference type="Proteomes" id="UP000266723"/>
    </source>
</evidence>